<dbReference type="InterPro" id="IPR051412">
    <property type="entry name" value="Formin_Homology_Diaphanous_sf"/>
</dbReference>
<proteinExistence type="predicted"/>
<accession>A0A1Y2HVP5</accession>
<organism evidence="6 7">
    <name type="scientific">Catenaria anguillulae PL171</name>
    <dbReference type="NCBI Taxonomy" id="765915"/>
    <lineage>
        <taxon>Eukaryota</taxon>
        <taxon>Fungi</taxon>
        <taxon>Fungi incertae sedis</taxon>
        <taxon>Blastocladiomycota</taxon>
        <taxon>Blastocladiomycetes</taxon>
        <taxon>Blastocladiales</taxon>
        <taxon>Catenariaceae</taxon>
        <taxon>Catenaria</taxon>
    </lineage>
</organism>
<dbReference type="EMBL" id="MCFL01000008">
    <property type="protein sequence ID" value="ORZ38685.1"/>
    <property type="molecule type" value="Genomic_DNA"/>
</dbReference>
<dbReference type="Proteomes" id="UP000193411">
    <property type="component" value="Unassembled WGS sequence"/>
</dbReference>
<name>A0A1Y2HVP5_9FUNG</name>
<dbReference type="AlphaFoldDB" id="A0A1Y2HVP5"/>
<comment type="caution">
    <text evidence="6">The sequence shown here is derived from an EMBL/GenBank/DDBJ whole genome shotgun (WGS) entry which is preliminary data.</text>
</comment>
<dbReference type="PANTHER" id="PTHR45691:SF6">
    <property type="entry name" value="PROTEIN DIAPHANOUS"/>
    <property type="match status" value="1"/>
</dbReference>
<dbReference type="PANTHER" id="PTHR45691">
    <property type="entry name" value="PROTEIN DIAPHANOUS"/>
    <property type="match status" value="1"/>
</dbReference>
<sequence>MDTAPGSASDEGSVASKASSASSKRSTKAKSNAQGFANPARPCLVCPIQEPIYGLGSLLTIQPTPTSATSCKYVHDTCARCIPELQVTRTSVMGIESILKDRWAQECCVCGLGGCVAMRCGVGGCIDAVHVGCAVKMGWVVKGEAKVWCGKHAPRRSQLQPVAAHTGLGYHGHMHAVPPPPSAAAYPPPYYGWPGAPPPTPYAPRPGTAFTPPAPSHMSAGYPTMPPPPLPPSTYAANAHAHWSHQHRHPHTPPYYPPYPPPPPSYAAYAHAPPLPPPSHAPGGAPMYGHHNTVATATYSSGAVSRSHASFAYPPAAPQFPAYPPQPHHAPHAGPAMGSFAPGPGGRMSVPLSEEHADRLSASS</sequence>
<dbReference type="GO" id="GO:0030041">
    <property type="term" value="P:actin filament polymerization"/>
    <property type="evidence" value="ECO:0007669"/>
    <property type="project" value="TreeGrafter"/>
</dbReference>
<feature type="region of interest" description="Disordered" evidence="4">
    <location>
        <begin position="325"/>
        <end position="364"/>
    </location>
</feature>
<feature type="compositionally biased region" description="Basic residues" evidence="4">
    <location>
        <begin position="242"/>
        <end position="251"/>
    </location>
</feature>
<keyword evidence="1" id="KW-0479">Metal-binding</keyword>
<evidence type="ECO:0000259" key="5">
    <source>
        <dbReference type="PROSITE" id="PS51805"/>
    </source>
</evidence>
<evidence type="ECO:0000256" key="1">
    <source>
        <dbReference type="ARBA" id="ARBA00022723"/>
    </source>
</evidence>
<evidence type="ECO:0000313" key="7">
    <source>
        <dbReference type="Proteomes" id="UP000193411"/>
    </source>
</evidence>
<feature type="domain" description="PHD-type" evidence="5">
    <location>
        <begin position="40"/>
        <end position="153"/>
    </location>
</feature>
<dbReference type="Pfam" id="PF13771">
    <property type="entry name" value="zf-HC5HC2H"/>
    <property type="match status" value="1"/>
</dbReference>
<reference evidence="6 7" key="1">
    <citation type="submission" date="2016-07" db="EMBL/GenBank/DDBJ databases">
        <title>Pervasive Adenine N6-methylation of Active Genes in Fungi.</title>
        <authorList>
            <consortium name="DOE Joint Genome Institute"/>
            <person name="Mondo S.J."/>
            <person name="Dannebaum R.O."/>
            <person name="Kuo R.C."/>
            <person name="Labutti K."/>
            <person name="Haridas S."/>
            <person name="Kuo A."/>
            <person name="Salamov A."/>
            <person name="Ahrendt S.R."/>
            <person name="Lipzen A."/>
            <person name="Sullivan W."/>
            <person name="Andreopoulos W.B."/>
            <person name="Clum A."/>
            <person name="Lindquist E."/>
            <person name="Daum C."/>
            <person name="Ramamoorthy G.K."/>
            <person name="Gryganskyi A."/>
            <person name="Culley D."/>
            <person name="Magnuson J.K."/>
            <person name="James T.Y."/>
            <person name="O'Malley M.A."/>
            <person name="Stajich J.E."/>
            <person name="Spatafora J.W."/>
            <person name="Visel A."/>
            <person name="Grigoriev I.V."/>
        </authorList>
    </citation>
    <scope>NUCLEOTIDE SEQUENCE [LARGE SCALE GENOMIC DNA]</scope>
    <source>
        <strain evidence="6 7">PL171</strain>
    </source>
</reference>
<gene>
    <name evidence="6" type="ORF">BCR44DRAFT_1296799</name>
</gene>
<keyword evidence="2" id="KW-0863">Zinc-finger</keyword>
<dbReference type="InterPro" id="IPR013083">
    <property type="entry name" value="Znf_RING/FYVE/PHD"/>
</dbReference>
<dbReference type="STRING" id="765915.A0A1Y2HVP5"/>
<keyword evidence="7" id="KW-1185">Reference proteome</keyword>
<dbReference type="GO" id="GO:0008270">
    <property type="term" value="F:zinc ion binding"/>
    <property type="evidence" value="ECO:0007669"/>
    <property type="project" value="UniProtKB-KW"/>
</dbReference>
<feature type="region of interest" description="Disordered" evidence="4">
    <location>
        <begin position="1"/>
        <end position="36"/>
    </location>
</feature>
<feature type="region of interest" description="Disordered" evidence="4">
    <location>
        <begin position="233"/>
        <end position="256"/>
    </location>
</feature>
<dbReference type="PROSITE" id="PS51805">
    <property type="entry name" value="EPHD"/>
    <property type="match status" value="1"/>
</dbReference>
<evidence type="ECO:0000313" key="6">
    <source>
        <dbReference type="EMBL" id="ORZ38685.1"/>
    </source>
</evidence>
<evidence type="ECO:0000256" key="3">
    <source>
        <dbReference type="ARBA" id="ARBA00022833"/>
    </source>
</evidence>
<feature type="compositionally biased region" description="Basic and acidic residues" evidence="4">
    <location>
        <begin position="353"/>
        <end position="364"/>
    </location>
</feature>
<protein>
    <recommendedName>
        <fullName evidence="5">PHD-type domain-containing protein</fullName>
    </recommendedName>
</protein>
<evidence type="ECO:0000256" key="4">
    <source>
        <dbReference type="SAM" id="MobiDB-lite"/>
    </source>
</evidence>
<dbReference type="InterPro" id="IPR034732">
    <property type="entry name" value="EPHD"/>
</dbReference>
<evidence type="ECO:0000256" key="2">
    <source>
        <dbReference type="ARBA" id="ARBA00022771"/>
    </source>
</evidence>
<dbReference type="Gene3D" id="3.30.40.10">
    <property type="entry name" value="Zinc/RING finger domain, C3HC4 (zinc finger)"/>
    <property type="match status" value="1"/>
</dbReference>
<keyword evidence="3" id="KW-0862">Zinc</keyword>
<dbReference type="GO" id="GO:0005884">
    <property type="term" value="C:actin filament"/>
    <property type="evidence" value="ECO:0007669"/>
    <property type="project" value="TreeGrafter"/>
</dbReference>
<feature type="compositionally biased region" description="Low complexity" evidence="4">
    <location>
        <begin position="13"/>
        <end position="24"/>
    </location>
</feature>